<feature type="domain" description="Chromo" evidence="4">
    <location>
        <begin position="107"/>
        <end position="166"/>
    </location>
</feature>
<sequence length="443" mass="48664">MKGSAKKKTGSEVPIDASNGVTSGDGEAAINGVADSLAPSAEKDNNDAFLQKGEEGEETPLQDSEGEDEEGSEEEDEEEEEEEYEKEKEKKDGDKEGQGPKLDDDFYEVEAIRRKRMRKGQLQYLVKWSNWPESANTWEPLENLNSVPDVIDAFEKSLKSGKPKKRKRSHVVQHTQIKKRVERSATSYSLRNFTPPVADKHEQSAPLKIIDTNTPDIPARPHTVLFADDGENCGNANRTVENGFANVSKKSVERNEEPDYDPKLSELKGTTINGNDADKVVGHSQEAKTSTGNGQMGGQCKVDSGEPGQIGRCRGAKRRKSGSVKRFKTDSLSGEPVDTQQALSSGAMEHVHRGTLAPGGNNSNSKLNDADTDGNIVKLLRPVGYQASIADGNGHNIMVTFVALRNDGAKVMVDNKYLKLNYPNMLINFYEQHLRYTPTPSSE</sequence>
<proteinExistence type="predicted"/>
<dbReference type="SMART" id="SM00298">
    <property type="entry name" value="CHROMO"/>
    <property type="match status" value="1"/>
</dbReference>
<dbReference type="Gene3D" id="2.40.50.40">
    <property type="match status" value="2"/>
</dbReference>
<gene>
    <name evidence="5" type="ORF">QN277_024780</name>
</gene>
<dbReference type="CDD" id="cd00024">
    <property type="entry name" value="CD_CSD"/>
    <property type="match status" value="1"/>
</dbReference>
<dbReference type="PROSITE" id="PS00598">
    <property type="entry name" value="CHROMO_1"/>
    <property type="match status" value="1"/>
</dbReference>
<dbReference type="Proteomes" id="UP001293593">
    <property type="component" value="Unassembled WGS sequence"/>
</dbReference>
<dbReference type="InterPro" id="IPR000953">
    <property type="entry name" value="Chromo/chromo_shadow_dom"/>
</dbReference>
<feature type="compositionally biased region" description="Acidic residues" evidence="3">
    <location>
        <begin position="55"/>
        <end position="84"/>
    </location>
</feature>
<dbReference type="PANTHER" id="PTHR47240:SF2">
    <property type="entry name" value="CHROMO DOMAIN-CONTAINING PROTEIN LHP1"/>
    <property type="match status" value="1"/>
</dbReference>
<dbReference type="EMBL" id="JAWXYG010000007">
    <property type="protein sequence ID" value="KAK4268075.1"/>
    <property type="molecule type" value="Genomic_DNA"/>
</dbReference>
<dbReference type="InterPro" id="IPR008251">
    <property type="entry name" value="Chromo_shadow_dom"/>
</dbReference>
<feature type="region of interest" description="Disordered" evidence="3">
    <location>
        <begin position="158"/>
        <end position="178"/>
    </location>
</feature>
<dbReference type="InterPro" id="IPR023780">
    <property type="entry name" value="Chromo_domain"/>
</dbReference>
<protein>
    <recommendedName>
        <fullName evidence="4">Chromo domain-containing protein</fullName>
    </recommendedName>
</protein>
<reference evidence="5" key="1">
    <citation type="submission" date="2023-10" db="EMBL/GenBank/DDBJ databases">
        <title>Chromosome-level genome of the transformable northern wattle, Acacia crassicarpa.</title>
        <authorList>
            <person name="Massaro I."/>
            <person name="Sinha N.R."/>
            <person name="Poethig S."/>
            <person name="Leichty A.R."/>
        </authorList>
    </citation>
    <scope>NUCLEOTIDE SEQUENCE</scope>
    <source>
        <strain evidence="5">Acra3RX</strain>
        <tissue evidence="5">Leaf</tissue>
    </source>
</reference>
<dbReference type="SMART" id="SM00300">
    <property type="entry name" value="ChSh"/>
    <property type="match status" value="1"/>
</dbReference>
<accession>A0AAE1MKK3</accession>
<organism evidence="5 6">
    <name type="scientific">Acacia crassicarpa</name>
    <name type="common">northern wattle</name>
    <dbReference type="NCBI Taxonomy" id="499986"/>
    <lineage>
        <taxon>Eukaryota</taxon>
        <taxon>Viridiplantae</taxon>
        <taxon>Streptophyta</taxon>
        <taxon>Embryophyta</taxon>
        <taxon>Tracheophyta</taxon>
        <taxon>Spermatophyta</taxon>
        <taxon>Magnoliopsida</taxon>
        <taxon>eudicotyledons</taxon>
        <taxon>Gunneridae</taxon>
        <taxon>Pentapetalae</taxon>
        <taxon>rosids</taxon>
        <taxon>fabids</taxon>
        <taxon>Fabales</taxon>
        <taxon>Fabaceae</taxon>
        <taxon>Caesalpinioideae</taxon>
        <taxon>mimosoid clade</taxon>
        <taxon>Acacieae</taxon>
        <taxon>Acacia</taxon>
    </lineage>
</organism>
<dbReference type="AlphaFoldDB" id="A0AAE1MKK3"/>
<evidence type="ECO:0000256" key="2">
    <source>
        <dbReference type="ARBA" id="ARBA00023242"/>
    </source>
</evidence>
<feature type="region of interest" description="Disordered" evidence="3">
    <location>
        <begin position="1"/>
        <end position="107"/>
    </location>
</feature>
<dbReference type="GO" id="GO:0000792">
    <property type="term" value="C:heterochromatin"/>
    <property type="evidence" value="ECO:0007669"/>
    <property type="project" value="UniProtKB-ARBA"/>
</dbReference>
<evidence type="ECO:0000313" key="6">
    <source>
        <dbReference type="Proteomes" id="UP001293593"/>
    </source>
</evidence>
<comment type="subcellular location">
    <subcellularLocation>
        <location evidence="1">Nucleus</location>
    </subcellularLocation>
</comment>
<feature type="compositionally biased region" description="Basic residues" evidence="3">
    <location>
        <begin position="159"/>
        <end position="178"/>
    </location>
</feature>
<evidence type="ECO:0000313" key="5">
    <source>
        <dbReference type="EMBL" id="KAK4268075.1"/>
    </source>
</evidence>
<dbReference type="SUPFAM" id="SSF54160">
    <property type="entry name" value="Chromo domain-like"/>
    <property type="match status" value="1"/>
</dbReference>
<dbReference type="PROSITE" id="PS50013">
    <property type="entry name" value="CHROMO_2"/>
    <property type="match status" value="1"/>
</dbReference>
<evidence type="ECO:0000256" key="1">
    <source>
        <dbReference type="ARBA" id="ARBA00004123"/>
    </source>
</evidence>
<dbReference type="InterPro" id="IPR023779">
    <property type="entry name" value="Chromodomain_CS"/>
</dbReference>
<dbReference type="GO" id="GO:0031507">
    <property type="term" value="P:heterochromatin formation"/>
    <property type="evidence" value="ECO:0007669"/>
    <property type="project" value="InterPro"/>
</dbReference>
<dbReference type="PANTHER" id="PTHR47240">
    <property type="entry name" value="CHROMO DOMAIN-CONTAINING PROTEIN LHP1"/>
    <property type="match status" value="1"/>
</dbReference>
<evidence type="ECO:0000256" key="3">
    <source>
        <dbReference type="SAM" id="MobiDB-lite"/>
    </source>
</evidence>
<comment type="caution">
    <text evidence="5">The sequence shown here is derived from an EMBL/GenBank/DDBJ whole genome shotgun (WGS) entry which is preliminary data.</text>
</comment>
<keyword evidence="2" id="KW-0539">Nucleus</keyword>
<dbReference type="Pfam" id="PF00385">
    <property type="entry name" value="Chromo"/>
    <property type="match status" value="1"/>
</dbReference>
<dbReference type="GO" id="GO:0005634">
    <property type="term" value="C:nucleus"/>
    <property type="evidence" value="ECO:0007669"/>
    <property type="project" value="UniProtKB-SubCell"/>
</dbReference>
<feature type="compositionally biased region" description="Basic residues" evidence="3">
    <location>
        <begin position="314"/>
        <end position="326"/>
    </location>
</feature>
<feature type="region of interest" description="Disordered" evidence="3">
    <location>
        <begin position="251"/>
        <end position="347"/>
    </location>
</feature>
<feature type="compositionally biased region" description="Basic and acidic residues" evidence="3">
    <location>
        <begin position="251"/>
        <end position="266"/>
    </location>
</feature>
<dbReference type="InterPro" id="IPR016197">
    <property type="entry name" value="Chromo-like_dom_sf"/>
</dbReference>
<feature type="compositionally biased region" description="Basic and acidic residues" evidence="3">
    <location>
        <begin position="85"/>
        <end position="104"/>
    </location>
</feature>
<name>A0AAE1MKK3_9FABA</name>
<evidence type="ECO:0000259" key="4">
    <source>
        <dbReference type="PROSITE" id="PS50013"/>
    </source>
</evidence>
<dbReference type="InterPro" id="IPR044251">
    <property type="entry name" value="LHP1-like"/>
</dbReference>
<keyword evidence="6" id="KW-1185">Reference proteome</keyword>